<keyword evidence="3" id="KW-1185">Reference proteome</keyword>
<dbReference type="PANTHER" id="PTHR43143">
    <property type="entry name" value="METALLOPHOSPHOESTERASE, CALCINEURIN SUPERFAMILY"/>
    <property type="match status" value="1"/>
</dbReference>
<dbReference type="Proteomes" id="UP000011135">
    <property type="component" value="Unassembled WGS sequence"/>
</dbReference>
<dbReference type="Gene3D" id="3.60.21.10">
    <property type="match status" value="1"/>
</dbReference>
<dbReference type="PATRIC" id="fig|1237149.3.peg.416"/>
<dbReference type="InterPro" id="IPR004843">
    <property type="entry name" value="Calcineurin-like_PHP"/>
</dbReference>
<keyword evidence="2" id="KW-0378">Hydrolase</keyword>
<name>L8JW83_9BACT</name>
<protein>
    <submittedName>
        <fullName evidence="2">Putative calcineurin superfamily phosphohydrolase</fullName>
    </submittedName>
</protein>
<proteinExistence type="predicted"/>
<feature type="domain" description="Calcineurin-like phosphoesterase" evidence="1">
    <location>
        <begin position="2"/>
        <end position="167"/>
    </location>
</feature>
<dbReference type="InterPro" id="IPR051918">
    <property type="entry name" value="STPP_CPPED1"/>
</dbReference>
<dbReference type="InterPro" id="IPR029052">
    <property type="entry name" value="Metallo-depent_PP-like"/>
</dbReference>
<reference evidence="2 3" key="1">
    <citation type="submission" date="2012-12" db="EMBL/GenBank/DDBJ databases">
        <title>Genome assembly of Fulvivirga imtechensis AK7.</title>
        <authorList>
            <person name="Nupur N."/>
            <person name="Khatri I."/>
            <person name="Kumar R."/>
            <person name="Subramanian S."/>
            <person name="Pinnaka A."/>
        </authorList>
    </citation>
    <scope>NUCLEOTIDE SEQUENCE [LARGE SCALE GENOMIC DNA]</scope>
    <source>
        <strain evidence="2 3">AK7</strain>
    </source>
</reference>
<organism evidence="2 3">
    <name type="scientific">Fulvivirga imtechensis AK7</name>
    <dbReference type="NCBI Taxonomy" id="1237149"/>
    <lineage>
        <taxon>Bacteria</taxon>
        <taxon>Pseudomonadati</taxon>
        <taxon>Bacteroidota</taxon>
        <taxon>Cytophagia</taxon>
        <taxon>Cytophagales</taxon>
        <taxon>Fulvivirgaceae</taxon>
        <taxon>Fulvivirga</taxon>
    </lineage>
</organism>
<dbReference type="GO" id="GO:0016787">
    <property type="term" value="F:hydrolase activity"/>
    <property type="evidence" value="ECO:0007669"/>
    <property type="project" value="UniProtKB-KW"/>
</dbReference>
<accession>L8JW83</accession>
<dbReference type="SUPFAM" id="SSF56300">
    <property type="entry name" value="Metallo-dependent phosphatases"/>
    <property type="match status" value="1"/>
</dbReference>
<evidence type="ECO:0000313" key="3">
    <source>
        <dbReference type="Proteomes" id="UP000011135"/>
    </source>
</evidence>
<dbReference type="Pfam" id="PF00149">
    <property type="entry name" value="Metallophos"/>
    <property type="match status" value="1"/>
</dbReference>
<sequence>MGDTQRFYDESDDFVKSVNQLANIDFVVHGGDISDFGLVQEFKWIHEIMSGLKVPYLTVIGNHDLLANGRKVYREMYGELDYTFEYGNYRFIMLNTNSREFNFNGTVPDLMWLKQQLEDNTANKKTVVMSHIPPFDGDFDPNLEQEYAQLLAEDPNVELSLHAHRHSFFDNEYYDDGTRYFVTTSMQKRGYIVVTMSSQETQIEVINY</sequence>
<dbReference type="eggNOG" id="COG1409">
    <property type="taxonomic scope" value="Bacteria"/>
</dbReference>
<gene>
    <name evidence="2" type="ORF">C900_04133</name>
</gene>
<evidence type="ECO:0000313" key="2">
    <source>
        <dbReference type="EMBL" id="ELR73281.1"/>
    </source>
</evidence>
<dbReference type="STRING" id="1237149.C900_04133"/>
<evidence type="ECO:0000259" key="1">
    <source>
        <dbReference type="Pfam" id="PF00149"/>
    </source>
</evidence>
<dbReference type="PANTHER" id="PTHR43143:SF1">
    <property type="entry name" value="SERINE_THREONINE-PROTEIN PHOSPHATASE CPPED1"/>
    <property type="match status" value="1"/>
</dbReference>
<dbReference type="EMBL" id="AMZN01000006">
    <property type="protein sequence ID" value="ELR73281.1"/>
    <property type="molecule type" value="Genomic_DNA"/>
</dbReference>
<comment type="caution">
    <text evidence="2">The sequence shown here is derived from an EMBL/GenBank/DDBJ whole genome shotgun (WGS) entry which is preliminary data.</text>
</comment>
<dbReference type="AlphaFoldDB" id="L8JW83"/>